<dbReference type="EMBL" id="AAARLF010000007">
    <property type="protein sequence ID" value="EAE2898681.1"/>
    <property type="molecule type" value="Genomic_DNA"/>
</dbReference>
<gene>
    <name evidence="1" type="ORF">E1W43_12100</name>
</gene>
<comment type="caution">
    <text evidence="1">The sequence shown here is derived from an EMBL/GenBank/DDBJ whole genome shotgun (WGS) entry which is preliminary data.</text>
</comment>
<accession>A0A7U0BAP0</accession>
<protein>
    <submittedName>
        <fullName evidence="1">Uncharacterized protein</fullName>
    </submittedName>
</protein>
<proteinExistence type="predicted"/>
<reference evidence="1 2" key="1">
    <citation type="submission" date="2019-03" db="EMBL/GenBank/DDBJ databases">
        <authorList>
            <person name="Ashton P.M."/>
            <person name="Dallman T."/>
            <person name="Nair S."/>
            <person name="De Pinna E."/>
            <person name="Peters T."/>
            <person name="Grant K."/>
        </authorList>
    </citation>
    <scope>NUCLEOTIDE SEQUENCE [LARGE SCALE GENOMIC DNA]</scope>
    <source>
        <strain evidence="1">RL15000271</strain>
    </source>
</reference>
<sequence>MRNKITIGGKFDWFIDTLEKSGMFILELSNEEIETFIFEDFIVGVTSFFSKNNLSELKANEIIDEDMEKNAYLLREKVLKIDNTDLWNINSVRQSSEWLDIFRRSDELKRQLKERWSDEEIEYLKTL</sequence>
<evidence type="ECO:0000313" key="2">
    <source>
        <dbReference type="Proteomes" id="UP000401273"/>
    </source>
</evidence>
<dbReference type="AlphaFoldDB" id="A0A7U0BAP0"/>
<evidence type="ECO:0000313" key="1">
    <source>
        <dbReference type="EMBL" id="EAE2898681.1"/>
    </source>
</evidence>
<dbReference type="RefSeq" id="WP_033920659.1">
    <property type="nucleotide sequence ID" value="NZ_CP007687.1"/>
</dbReference>
<name>A0A7U0BAP0_LISMN</name>
<organism evidence="1 2">
    <name type="scientific">Listeria monocytogenes</name>
    <dbReference type="NCBI Taxonomy" id="1639"/>
    <lineage>
        <taxon>Bacteria</taxon>
        <taxon>Bacillati</taxon>
        <taxon>Bacillota</taxon>
        <taxon>Bacilli</taxon>
        <taxon>Bacillales</taxon>
        <taxon>Listeriaceae</taxon>
        <taxon>Listeria</taxon>
    </lineage>
</organism>
<dbReference type="Proteomes" id="UP000401273">
    <property type="component" value="Unassembled WGS sequence"/>
</dbReference>